<feature type="region of interest" description="Disordered" evidence="1">
    <location>
        <begin position="42"/>
        <end position="133"/>
    </location>
</feature>
<evidence type="ECO:0000313" key="3">
    <source>
        <dbReference type="Proteomes" id="UP001596066"/>
    </source>
</evidence>
<accession>A0ABW0V929</accession>
<evidence type="ECO:0000256" key="1">
    <source>
        <dbReference type="SAM" id="MobiDB-lite"/>
    </source>
</evidence>
<gene>
    <name evidence="2" type="ORF">ACFPZF_12795</name>
</gene>
<organism evidence="2 3">
    <name type="scientific">Kitasatospora cinereorecta</name>
    <dbReference type="NCBI Taxonomy" id="285560"/>
    <lineage>
        <taxon>Bacteria</taxon>
        <taxon>Bacillati</taxon>
        <taxon>Actinomycetota</taxon>
        <taxon>Actinomycetes</taxon>
        <taxon>Kitasatosporales</taxon>
        <taxon>Streptomycetaceae</taxon>
        <taxon>Kitasatospora</taxon>
    </lineage>
</organism>
<comment type="caution">
    <text evidence="2">The sequence shown here is derived from an EMBL/GenBank/DDBJ whole genome shotgun (WGS) entry which is preliminary data.</text>
</comment>
<dbReference type="EMBL" id="JBHSOC010000018">
    <property type="protein sequence ID" value="MFC5642222.1"/>
    <property type="molecule type" value="Genomic_DNA"/>
</dbReference>
<feature type="compositionally biased region" description="Basic and acidic residues" evidence="1">
    <location>
        <begin position="77"/>
        <end position="89"/>
    </location>
</feature>
<sequence>MAVTVEAQVVGGRAGGPRRGVQAVTGQAARVDGGLLQRFPAGGFDGVSPVPSDRVEPRTTVGPGRFEDQEICPESGGRGEVREGVEPGRRSAGSPVNEEVTEMSGIKVTKRLTQPRPRPPLDLRTPSGRPLPY</sequence>
<reference evidence="3" key="1">
    <citation type="journal article" date="2019" name="Int. J. Syst. Evol. Microbiol.">
        <title>The Global Catalogue of Microorganisms (GCM) 10K type strain sequencing project: providing services to taxonomists for standard genome sequencing and annotation.</title>
        <authorList>
            <consortium name="The Broad Institute Genomics Platform"/>
            <consortium name="The Broad Institute Genome Sequencing Center for Infectious Disease"/>
            <person name="Wu L."/>
            <person name="Ma J."/>
        </authorList>
    </citation>
    <scope>NUCLEOTIDE SEQUENCE [LARGE SCALE GENOMIC DNA]</scope>
    <source>
        <strain evidence="3">CGMCC 4.1622</strain>
    </source>
</reference>
<dbReference type="RefSeq" id="WP_346143733.1">
    <property type="nucleotide sequence ID" value="NZ_BAAAUA010000014.1"/>
</dbReference>
<dbReference type="Proteomes" id="UP001596066">
    <property type="component" value="Unassembled WGS sequence"/>
</dbReference>
<proteinExistence type="predicted"/>
<keyword evidence="3" id="KW-1185">Reference proteome</keyword>
<evidence type="ECO:0000313" key="2">
    <source>
        <dbReference type="EMBL" id="MFC5642222.1"/>
    </source>
</evidence>
<name>A0ABW0V929_9ACTN</name>
<protein>
    <submittedName>
        <fullName evidence="2">Uncharacterized protein</fullName>
    </submittedName>
</protein>